<dbReference type="InterPro" id="IPR050345">
    <property type="entry name" value="Aliph_Amidase/BUP"/>
</dbReference>
<dbReference type="OrthoDB" id="9811121at2"/>
<dbReference type="EMBL" id="RHHQ01000008">
    <property type="protein sequence ID" value="RNB89937.1"/>
    <property type="molecule type" value="Genomic_DNA"/>
</dbReference>
<dbReference type="Pfam" id="PF00795">
    <property type="entry name" value="CN_hydrolase"/>
    <property type="match status" value="1"/>
</dbReference>
<evidence type="ECO:0000313" key="5">
    <source>
        <dbReference type="Proteomes" id="UP000271031"/>
    </source>
</evidence>
<proteinExistence type="predicted"/>
<reference evidence="4 5" key="1">
    <citation type="submission" date="2018-10" db="EMBL/GenBank/DDBJ databases">
        <title>Phylogenomics of Brevibacillus.</title>
        <authorList>
            <person name="Dunlap C."/>
        </authorList>
    </citation>
    <scope>NUCLEOTIDE SEQUENCE [LARGE SCALE GENOMIC DNA]</scope>
    <source>
        <strain evidence="4 5">JCM 15716</strain>
    </source>
</reference>
<gene>
    <name evidence="4" type="ORF">EDM56_12350</name>
</gene>
<keyword evidence="1 4" id="KW-0378">Hydrolase</keyword>
<evidence type="ECO:0000256" key="1">
    <source>
        <dbReference type="ARBA" id="ARBA00022801"/>
    </source>
</evidence>
<dbReference type="CDD" id="cd07197">
    <property type="entry name" value="nitrilase"/>
    <property type="match status" value="1"/>
</dbReference>
<dbReference type="InterPro" id="IPR036526">
    <property type="entry name" value="C-N_Hydrolase_sf"/>
</dbReference>
<dbReference type="GO" id="GO:0016811">
    <property type="term" value="F:hydrolase activity, acting on carbon-nitrogen (but not peptide) bonds, in linear amides"/>
    <property type="evidence" value="ECO:0007669"/>
    <property type="project" value="TreeGrafter"/>
</dbReference>
<dbReference type="PANTHER" id="PTHR43674">
    <property type="entry name" value="NITRILASE C965.09-RELATED"/>
    <property type="match status" value="1"/>
</dbReference>
<dbReference type="Proteomes" id="UP000271031">
    <property type="component" value="Unassembled WGS sequence"/>
</dbReference>
<evidence type="ECO:0000256" key="2">
    <source>
        <dbReference type="SAM" id="Coils"/>
    </source>
</evidence>
<organism evidence="4 5">
    <name type="scientific">Brevibacillus fluminis</name>
    <dbReference type="NCBI Taxonomy" id="511487"/>
    <lineage>
        <taxon>Bacteria</taxon>
        <taxon>Bacillati</taxon>
        <taxon>Bacillota</taxon>
        <taxon>Bacilli</taxon>
        <taxon>Bacillales</taxon>
        <taxon>Paenibacillaceae</taxon>
        <taxon>Brevibacillus</taxon>
    </lineage>
</organism>
<sequence length="265" mass="30322">MSTISIALAQLRCELRNKELNLQRILQALEEAAEKKADYVLFPELYLTGYDMSDQLLLMAETEDGPSIMRIREHAKRFRVGAIVGFPEREGDKLYNCALFIGKHGEIIGKYRKVHLYHKEKEWFAPGDILPVFTLPEGKIGLMITYDMEFPEAARVLALGEADLILVLAANMIPYQHYQDIYLHARALENHLFTAAANMVGLDSENVFFGESQVVHPSGFTVYKAGNNESIPVCVLNLEEINQEQPLLDYLNNRRHSVYQKEQRY</sequence>
<accession>A0A3M8DSI9</accession>
<dbReference type="SUPFAM" id="SSF56317">
    <property type="entry name" value="Carbon-nitrogen hydrolase"/>
    <property type="match status" value="1"/>
</dbReference>
<feature type="coiled-coil region" evidence="2">
    <location>
        <begin position="8"/>
        <end position="35"/>
    </location>
</feature>
<dbReference type="RefSeq" id="WP_122918190.1">
    <property type="nucleotide sequence ID" value="NZ_RHHQ01000008.1"/>
</dbReference>
<comment type="caution">
    <text evidence="4">The sequence shown here is derived from an EMBL/GenBank/DDBJ whole genome shotgun (WGS) entry which is preliminary data.</text>
</comment>
<dbReference type="Gene3D" id="3.60.110.10">
    <property type="entry name" value="Carbon-nitrogen hydrolase"/>
    <property type="match status" value="1"/>
</dbReference>
<evidence type="ECO:0000313" key="4">
    <source>
        <dbReference type="EMBL" id="RNB89937.1"/>
    </source>
</evidence>
<dbReference type="PANTHER" id="PTHR43674:SF16">
    <property type="entry name" value="CARBON-NITROGEN FAMILY, PUTATIVE (AFU_ORTHOLOGUE AFUA_5G02350)-RELATED"/>
    <property type="match status" value="1"/>
</dbReference>
<keyword evidence="5" id="KW-1185">Reference proteome</keyword>
<evidence type="ECO:0000259" key="3">
    <source>
        <dbReference type="PROSITE" id="PS50263"/>
    </source>
</evidence>
<dbReference type="InterPro" id="IPR003010">
    <property type="entry name" value="C-N_Hydrolase"/>
</dbReference>
<keyword evidence="2" id="KW-0175">Coiled coil</keyword>
<dbReference type="PROSITE" id="PS50263">
    <property type="entry name" value="CN_HYDROLASE"/>
    <property type="match status" value="1"/>
</dbReference>
<name>A0A3M8DSI9_9BACL</name>
<protein>
    <submittedName>
        <fullName evidence="4">Carbon-nitrogen hydrolase family protein</fullName>
    </submittedName>
</protein>
<dbReference type="AlphaFoldDB" id="A0A3M8DSI9"/>
<feature type="domain" description="CN hydrolase" evidence="3">
    <location>
        <begin position="4"/>
        <end position="243"/>
    </location>
</feature>